<comment type="caution">
    <text evidence="5">The sequence shown here is derived from an EMBL/GenBank/DDBJ whole genome shotgun (WGS) entry which is preliminary data.</text>
</comment>
<keyword evidence="6" id="KW-1185">Reference proteome</keyword>
<name>A0ABY1PY79_9BURK</name>
<proteinExistence type="inferred from homology"/>
<dbReference type="CDD" id="cd06904">
    <property type="entry name" value="M14_MpaA-like"/>
    <property type="match status" value="1"/>
</dbReference>
<dbReference type="InterPro" id="IPR000834">
    <property type="entry name" value="Peptidase_M14"/>
</dbReference>
<dbReference type="GO" id="GO:0004180">
    <property type="term" value="F:carboxypeptidase activity"/>
    <property type="evidence" value="ECO:0007669"/>
    <property type="project" value="UniProtKB-KW"/>
</dbReference>
<dbReference type="Proteomes" id="UP001158049">
    <property type="component" value="Unassembled WGS sequence"/>
</dbReference>
<dbReference type="SUPFAM" id="SSF53187">
    <property type="entry name" value="Zn-dependent exopeptidases"/>
    <property type="match status" value="1"/>
</dbReference>
<feature type="domain" description="Peptidase M14" evidence="4">
    <location>
        <begin position="1"/>
        <end position="256"/>
    </location>
</feature>
<comment type="similarity">
    <text evidence="2 3">Belongs to the peptidase M14 family.</text>
</comment>
<evidence type="ECO:0000256" key="1">
    <source>
        <dbReference type="ARBA" id="ARBA00001947"/>
    </source>
</evidence>
<dbReference type="SMART" id="SM00631">
    <property type="entry name" value="Zn_pept"/>
    <property type="match status" value="1"/>
</dbReference>
<comment type="cofactor">
    <cofactor evidence="1">
        <name>Zn(2+)</name>
        <dbReference type="ChEBI" id="CHEBI:29105"/>
    </cofactor>
</comment>
<dbReference type="PROSITE" id="PS52035">
    <property type="entry name" value="PEPTIDASE_M14"/>
    <property type="match status" value="1"/>
</dbReference>
<dbReference type="EMBL" id="FXUL01000003">
    <property type="protein sequence ID" value="SMP52882.1"/>
    <property type="molecule type" value="Genomic_DNA"/>
</dbReference>
<evidence type="ECO:0000256" key="3">
    <source>
        <dbReference type="PROSITE-ProRule" id="PRU01379"/>
    </source>
</evidence>
<gene>
    <name evidence="5" type="ORF">SAMN06295970_103207</name>
</gene>
<comment type="caution">
    <text evidence="3">Lacks conserved residue(s) required for the propagation of feature annotation.</text>
</comment>
<evidence type="ECO:0000313" key="5">
    <source>
        <dbReference type="EMBL" id="SMP52882.1"/>
    </source>
</evidence>
<dbReference type="Gene3D" id="3.40.630.10">
    <property type="entry name" value="Zn peptidases"/>
    <property type="match status" value="1"/>
</dbReference>
<evidence type="ECO:0000256" key="2">
    <source>
        <dbReference type="ARBA" id="ARBA00005988"/>
    </source>
</evidence>
<keyword evidence="5" id="KW-0121">Carboxypeptidase</keyword>
<dbReference type="PANTHER" id="PTHR11705">
    <property type="entry name" value="PROTEASE FAMILY M14 CARBOXYPEPTIDASE A,B"/>
    <property type="match status" value="1"/>
</dbReference>
<accession>A0ABY1PY79</accession>
<keyword evidence="5" id="KW-0645">Protease</keyword>
<evidence type="ECO:0000259" key="4">
    <source>
        <dbReference type="PROSITE" id="PS52035"/>
    </source>
</evidence>
<sequence length="256" mass="28559">MQISQALPGVAASDCQAQMLAPGGGRSVKGVPLLVRRIPAQPADKAKPVRILLLGGIHGDEPTSSAIIFRWMRNMQTPTARQFSWSIAPVVNPDGMLARQKTRVNARGVDLNRNFPTPDWQRETDRYWNRVTGRDPRRYPGRSALSEPESRWLDDEIRRFQPDLIISVHAPFGLLDFDGPAAPPNRFGLLRYDPIGVYPGSLGNYGGGQRKVPVVTIELPHAQDMPKDAEVDRIWRDMLNWVGRSVTAQKLADARP</sequence>
<dbReference type="Pfam" id="PF00246">
    <property type="entry name" value="Peptidase_M14"/>
    <property type="match status" value="1"/>
</dbReference>
<protein>
    <submittedName>
        <fullName evidence="5">Zinc carboxypeptidase</fullName>
    </submittedName>
</protein>
<organism evidence="5 6">
    <name type="scientific">Noviherbaspirillum suwonense</name>
    <dbReference type="NCBI Taxonomy" id="1224511"/>
    <lineage>
        <taxon>Bacteria</taxon>
        <taxon>Pseudomonadati</taxon>
        <taxon>Pseudomonadota</taxon>
        <taxon>Betaproteobacteria</taxon>
        <taxon>Burkholderiales</taxon>
        <taxon>Oxalobacteraceae</taxon>
        <taxon>Noviherbaspirillum</taxon>
    </lineage>
</organism>
<reference evidence="5 6" key="1">
    <citation type="submission" date="2017-05" db="EMBL/GenBank/DDBJ databases">
        <authorList>
            <person name="Varghese N."/>
            <person name="Submissions S."/>
        </authorList>
    </citation>
    <scope>NUCLEOTIDE SEQUENCE [LARGE SCALE GENOMIC DNA]</scope>
    <source>
        <strain evidence="5 6">DSM 26001</strain>
    </source>
</reference>
<keyword evidence="5" id="KW-0378">Hydrolase</keyword>
<evidence type="ECO:0000313" key="6">
    <source>
        <dbReference type="Proteomes" id="UP001158049"/>
    </source>
</evidence>
<dbReference type="PANTHER" id="PTHR11705:SF119">
    <property type="entry name" value="OS02G0119300 PROTEIN"/>
    <property type="match status" value="1"/>
</dbReference>